<dbReference type="AlphaFoldDB" id="A0A369QNC3"/>
<sequence>MIRLAALFCGLFFWGQSVVAFPAATATFFSKRGESFQFIFDGRFVNRGATNVIRLHDIPAGFHIAEFRIPSRRGVLVHRTKVFLEAGRQSEFMLQVMGYGHQAFVQKVAEKPLYRAYPDRRPSLPRYPQPGTYDDTDYPRDNDSYQLPEETDNNYGTDQCRDVLDNQQIDRLLQSMATKRSESSKESIARQALSQNSILAEDLKAILEQFQYEDTRLNFAKFAYNATCDRRNFYVVNDAFSYETSIRELEQYINQR</sequence>
<feature type="domain" description="DUF4476" evidence="3">
    <location>
        <begin position="165"/>
        <end position="253"/>
    </location>
</feature>
<proteinExistence type="predicted"/>
<dbReference type="Proteomes" id="UP000253919">
    <property type="component" value="Unassembled WGS sequence"/>
</dbReference>
<feature type="chain" id="PRO_5016925933" description="DUF4476 domain-containing protein" evidence="2">
    <location>
        <begin position="21"/>
        <end position="256"/>
    </location>
</feature>
<accession>A0A369QNC3</accession>
<evidence type="ECO:0000256" key="2">
    <source>
        <dbReference type="SAM" id="SignalP"/>
    </source>
</evidence>
<evidence type="ECO:0000313" key="5">
    <source>
        <dbReference type="Proteomes" id="UP000253919"/>
    </source>
</evidence>
<reference evidence="4 5" key="1">
    <citation type="submission" date="2018-04" db="EMBL/GenBank/DDBJ databases">
        <title>Adhaeribacter sp. HMF7616 genome sequencing and assembly.</title>
        <authorList>
            <person name="Kang H."/>
            <person name="Kang J."/>
            <person name="Cha I."/>
            <person name="Kim H."/>
            <person name="Joh K."/>
        </authorList>
    </citation>
    <scope>NUCLEOTIDE SEQUENCE [LARGE SCALE GENOMIC DNA]</scope>
    <source>
        <strain evidence="4 5">HMF7616</strain>
    </source>
</reference>
<gene>
    <name evidence="4" type="ORF">AHMF7616_04462</name>
</gene>
<dbReference type="InterPro" id="IPR028011">
    <property type="entry name" value="DUF4476"/>
</dbReference>
<dbReference type="OrthoDB" id="877750at2"/>
<evidence type="ECO:0000256" key="1">
    <source>
        <dbReference type="SAM" id="MobiDB-lite"/>
    </source>
</evidence>
<dbReference type="EMBL" id="QASA01000001">
    <property type="protein sequence ID" value="RDC65832.1"/>
    <property type="molecule type" value="Genomic_DNA"/>
</dbReference>
<keyword evidence="2" id="KW-0732">Signal</keyword>
<organism evidence="4 5">
    <name type="scientific">Adhaeribacter pallidiroseus</name>
    <dbReference type="NCBI Taxonomy" id="2072847"/>
    <lineage>
        <taxon>Bacteria</taxon>
        <taxon>Pseudomonadati</taxon>
        <taxon>Bacteroidota</taxon>
        <taxon>Cytophagia</taxon>
        <taxon>Cytophagales</taxon>
        <taxon>Hymenobacteraceae</taxon>
        <taxon>Adhaeribacter</taxon>
    </lineage>
</organism>
<feature type="region of interest" description="Disordered" evidence="1">
    <location>
        <begin position="119"/>
        <end position="158"/>
    </location>
</feature>
<evidence type="ECO:0000313" key="4">
    <source>
        <dbReference type="EMBL" id="RDC65832.1"/>
    </source>
</evidence>
<dbReference type="RefSeq" id="WP_115374786.1">
    <property type="nucleotide sequence ID" value="NZ_QASA01000001.1"/>
</dbReference>
<feature type="signal peptide" evidence="2">
    <location>
        <begin position="1"/>
        <end position="20"/>
    </location>
</feature>
<keyword evidence="5" id="KW-1185">Reference proteome</keyword>
<comment type="caution">
    <text evidence="4">The sequence shown here is derived from an EMBL/GenBank/DDBJ whole genome shotgun (WGS) entry which is preliminary data.</text>
</comment>
<protein>
    <recommendedName>
        <fullName evidence="3">DUF4476 domain-containing protein</fullName>
    </recommendedName>
</protein>
<evidence type="ECO:0000259" key="3">
    <source>
        <dbReference type="Pfam" id="PF14771"/>
    </source>
</evidence>
<dbReference type="Pfam" id="PF14771">
    <property type="entry name" value="DUF4476"/>
    <property type="match status" value="1"/>
</dbReference>
<name>A0A369QNC3_9BACT</name>